<dbReference type="GO" id="GO:0051603">
    <property type="term" value="P:proteolysis involved in protein catabolic process"/>
    <property type="evidence" value="ECO:0007669"/>
    <property type="project" value="InterPro"/>
</dbReference>
<name>A0A2U9CX98_SCOMX</name>
<dbReference type="InterPro" id="IPR029055">
    <property type="entry name" value="Ntn_hydrolases_N"/>
</dbReference>
<dbReference type="Pfam" id="PF00227">
    <property type="entry name" value="Proteasome"/>
    <property type="match status" value="1"/>
</dbReference>
<proteinExistence type="predicted"/>
<dbReference type="AlphaFoldDB" id="A0A2U9CX98"/>
<evidence type="ECO:0000256" key="15">
    <source>
        <dbReference type="ARBA" id="ARBA00030591"/>
    </source>
</evidence>
<comment type="subcellular location">
    <subcellularLocation>
        <location evidence="2">Nucleus</location>
    </subcellularLocation>
</comment>
<dbReference type="SUPFAM" id="SSF56235">
    <property type="entry name" value="N-terminal nucleophile aminohydrolases (Ntn hydrolases)"/>
    <property type="match status" value="1"/>
</dbReference>
<dbReference type="GO" id="GO:0045444">
    <property type="term" value="P:fat cell differentiation"/>
    <property type="evidence" value="ECO:0007669"/>
    <property type="project" value="UniProtKB-ARBA"/>
</dbReference>
<dbReference type="InterPro" id="IPR023333">
    <property type="entry name" value="Proteasome_suB-type"/>
</dbReference>
<evidence type="ECO:0000256" key="13">
    <source>
        <dbReference type="ARBA" id="ARBA00023242"/>
    </source>
</evidence>
<keyword evidence="13" id="KW-0539">Nucleus</keyword>
<evidence type="ECO:0000313" key="18">
    <source>
        <dbReference type="Proteomes" id="UP000246464"/>
    </source>
</evidence>
<dbReference type="InterPro" id="IPR001353">
    <property type="entry name" value="Proteasome_sua/b"/>
</dbReference>
<keyword evidence="9" id="KW-0378">Hydrolase</keyword>
<comment type="catalytic activity">
    <reaction evidence="1">
        <text>Cleavage of peptide bonds with very broad specificity.</text>
        <dbReference type="EC" id="3.4.25.1"/>
    </reaction>
</comment>
<feature type="active site" description="Nucleophile" evidence="16">
    <location>
        <position position="145"/>
    </location>
</feature>
<keyword evidence="5" id="KW-0963">Cytoplasm</keyword>
<keyword evidence="6" id="KW-0645">Protease</keyword>
<dbReference type="EC" id="3.4.25.1" evidence="3"/>
<evidence type="ECO:0000256" key="4">
    <source>
        <dbReference type="ARBA" id="ARBA00016153"/>
    </source>
</evidence>
<dbReference type="PROSITE" id="PS00854">
    <property type="entry name" value="PROTEASOME_BETA_1"/>
    <property type="match status" value="1"/>
</dbReference>
<dbReference type="GO" id="GO:0002376">
    <property type="term" value="P:immune system process"/>
    <property type="evidence" value="ECO:0007669"/>
    <property type="project" value="UniProtKB-KW"/>
</dbReference>
<evidence type="ECO:0000256" key="16">
    <source>
        <dbReference type="PIRSR" id="PIRSR600243-1"/>
    </source>
</evidence>
<accession>A0A2U9CX98</accession>
<gene>
    <name evidence="17" type="ORF">SMAX5B_015674</name>
</gene>
<dbReference type="GO" id="GO:0005839">
    <property type="term" value="C:proteasome core complex"/>
    <property type="evidence" value="ECO:0007669"/>
    <property type="project" value="InterPro"/>
</dbReference>
<dbReference type="FunFam" id="3.60.20.10:FF:000038">
    <property type="entry name" value="Proteasome subunit beta"/>
    <property type="match status" value="1"/>
</dbReference>
<evidence type="ECO:0000256" key="11">
    <source>
        <dbReference type="ARBA" id="ARBA00022942"/>
    </source>
</evidence>
<evidence type="ECO:0000256" key="1">
    <source>
        <dbReference type="ARBA" id="ARBA00001198"/>
    </source>
</evidence>
<dbReference type="GO" id="GO:0005737">
    <property type="term" value="C:cytoplasm"/>
    <property type="evidence" value="ECO:0007669"/>
    <property type="project" value="TreeGrafter"/>
</dbReference>
<keyword evidence="7" id="KW-0888">Threonine protease</keyword>
<evidence type="ECO:0000256" key="7">
    <source>
        <dbReference type="ARBA" id="ARBA00022698"/>
    </source>
</evidence>
<reference evidence="17 18" key="1">
    <citation type="submission" date="2017-12" db="EMBL/GenBank/DDBJ databases">
        <title>Integrating genomic resources of turbot (Scophthalmus maximus) in depth evaluation of genetic and physical mapping variation across individuals.</title>
        <authorList>
            <person name="Martinez P."/>
        </authorList>
    </citation>
    <scope>NUCLEOTIDE SEQUENCE [LARGE SCALE GENOMIC DNA]</scope>
</reference>
<evidence type="ECO:0000256" key="2">
    <source>
        <dbReference type="ARBA" id="ARBA00004123"/>
    </source>
</evidence>
<dbReference type="PANTHER" id="PTHR32194:SF8">
    <property type="entry name" value="PROTEASOME SUBUNIT BETA"/>
    <property type="match status" value="1"/>
</dbReference>
<dbReference type="InterPro" id="IPR016050">
    <property type="entry name" value="Proteasome_bsu_CS"/>
</dbReference>
<dbReference type="PROSITE" id="PS51476">
    <property type="entry name" value="PROTEASOME_BETA_2"/>
    <property type="match status" value="1"/>
</dbReference>
<dbReference type="Proteomes" id="UP000246464">
    <property type="component" value="Chromosome 22"/>
</dbReference>
<evidence type="ECO:0000256" key="9">
    <source>
        <dbReference type="ARBA" id="ARBA00022801"/>
    </source>
</evidence>
<dbReference type="EMBL" id="CP026264">
    <property type="protein sequence ID" value="AWP21248.1"/>
    <property type="molecule type" value="Genomic_DNA"/>
</dbReference>
<evidence type="ECO:0000256" key="8">
    <source>
        <dbReference type="ARBA" id="ARBA00022782"/>
    </source>
</evidence>
<comment type="function">
    <text evidence="14">The proteasome is a multicatalytic proteinase complex which is characterized by its ability to cleave peptides with Arg, Phe, Tyr, Leu, and Glu adjacent to the leaving group at neutral or slightly basic pH. The proteasome has an ATP-dependent proteolytic activity. This subunit is involved in antigen processing to generate class I binding peptides.</text>
</comment>
<dbReference type="InterPro" id="IPR000243">
    <property type="entry name" value="Pept_T1A_subB"/>
</dbReference>
<evidence type="ECO:0000256" key="3">
    <source>
        <dbReference type="ARBA" id="ARBA00012039"/>
    </source>
</evidence>
<dbReference type="GO" id="GO:0004298">
    <property type="term" value="F:threonine-type endopeptidase activity"/>
    <property type="evidence" value="ECO:0007669"/>
    <property type="project" value="UniProtKB-KW"/>
</dbReference>
<keyword evidence="10" id="KW-0391">Immunity</keyword>
<keyword evidence="8" id="KW-0221">Differentiation</keyword>
<keyword evidence="11 17" id="KW-0647">Proteasome</keyword>
<sequence length="348" mass="38728">MMALFDVSGFKTYSELRGQILPAGPTHLVDRTNHYSFGTKTQEFAVPPGVDVSTMRVHWGLVILQDRGRSSCSAHDASGRAITLRVRRGGFTRLLFSLSGVCLLLRVKCQIMHSSFNYHELFWPSGFLKSCNRDGGVCIDLDHGTTTLAFKFKHGVIVAVDSRASAGSYLASNDVNKVIEINPYLLGTMSGSAADCQYWERLLAKECRLYRLRNNHRISVAAASKLLSNMMLGYRGMGLSMGSMICGWDREGPGLYYVDDNGTRLSGRMFSTGCGSSFAYGVVDSGFREDMTTEEAYELGRRGIVHATHRDAYSGGVVNMYHMREDGWIKVCKDDVSELIHRYRKGIF</sequence>
<evidence type="ECO:0000256" key="6">
    <source>
        <dbReference type="ARBA" id="ARBA00022670"/>
    </source>
</evidence>
<keyword evidence="12" id="KW-0865">Zymogen</keyword>
<evidence type="ECO:0000256" key="14">
    <source>
        <dbReference type="ARBA" id="ARBA00025456"/>
    </source>
</evidence>
<keyword evidence="18" id="KW-1185">Reference proteome</keyword>
<evidence type="ECO:0000313" key="17">
    <source>
        <dbReference type="EMBL" id="AWP21248.1"/>
    </source>
</evidence>
<dbReference type="CDD" id="cd03761">
    <property type="entry name" value="proteasome_beta_type_5"/>
    <property type="match status" value="1"/>
</dbReference>
<dbReference type="GO" id="GO:0005654">
    <property type="term" value="C:nucleoplasm"/>
    <property type="evidence" value="ECO:0007669"/>
    <property type="project" value="UniProtKB-ARBA"/>
</dbReference>
<dbReference type="PANTHER" id="PTHR32194">
    <property type="entry name" value="METALLOPROTEASE TLDD"/>
    <property type="match status" value="1"/>
</dbReference>
<evidence type="ECO:0000256" key="12">
    <source>
        <dbReference type="ARBA" id="ARBA00023145"/>
    </source>
</evidence>
<dbReference type="Gene3D" id="3.60.20.10">
    <property type="entry name" value="Glutamine Phosphoribosylpyrophosphate, subunit 1, domain 1"/>
    <property type="match status" value="1"/>
</dbReference>
<organism evidence="17 18">
    <name type="scientific">Scophthalmus maximus</name>
    <name type="common">Turbot</name>
    <name type="synonym">Psetta maxima</name>
    <dbReference type="NCBI Taxonomy" id="52904"/>
    <lineage>
        <taxon>Eukaryota</taxon>
        <taxon>Metazoa</taxon>
        <taxon>Chordata</taxon>
        <taxon>Craniata</taxon>
        <taxon>Vertebrata</taxon>
        <taxon>Euteleostomi</taxon>
        <taxon>Actinopterygii</taxon>
        <taxon>Neopterygii</taxon>
        <taxon>Teleostei</taxon>
        <taxon>Neoteleostei</taxon>
        <taxon>Acanthomorphata</taxon>
        <taxon>Carangaria</taxon>
        <taxon>Pleuronectiformes</taxon>
        <taxon>Pleuronectoidei</taxon>
        <taxon>Scophthalmidae</taxon>
        <taxon>Scophthalmus</taxon>
    </lineage>
</organism>
<evidence type="ECO:0000256" key="5">
    <source>
        <dbReference type="ARBA" id="ARBA00022490"/>
    </source>
</evidence>
<protein>
    <recommendedName>
        <fullName evidence="4">Proteasome subunit beta type-8</fullName>
        <ecNumber evidence="3">3.4.25.1</ecNumber>
    </recommendedName>
    <alternativeName>
        <fullName evidence="15">Proteasome subunit beta-5i</fullName>
    </alternativeName>
</protein>
<evidence type="ECO:0000256" key="10">
    <source>
        <dbReference type="ARBA" id="ARBA00022859"/>
    </source>
</evidence>
<dbReference type="PRINTS" id="PR00141">
    <property type="entry name" value="PROTEASOME"/>
</dbReference>